<proteinExistence type="predicted"/>
<dbReference type="AlphaFoldDB" id="A2DNZ6"/>
<reference evidence="1" key="2">
    <citation type="journal article" date="2007" name="Science">
        <title>Draft genome sequence of the sexually transmitted pathogen Trichomonas vaginalis.</title>
        <authorList>
            <person name="Carlton J.M."/>
            <person name="Hirt R.P."/>
            <person name="Silva J.C."/>
            <person name="Delcher A.L."/>
            <person name="Schatz M."/>
            <person name="Zhao Q."/>
            <person name="Wortman J.R."/>
            <person name="Bidwell S.L."/>
            <person name="Alsmark U.C.M."/>
            <person name="Besteiro S."/>
            <person name="Sicheritz-Ponten T."/>
            <person name="Noel C.J."/>
            <person name="Dacks J.B."/>
            <person name="Foster P.G."/>
            <person name="Simillion C."/>
            <person name="Van de Peer Y."/>
            <person name="Miranda-Saavedra D."/>
            <person name="Barton G.J."/>
            <person name="Westrop G.D."/>
            <person name="Mueller S."/>
            <person name="Dessi D."/>
            <person name="Fiori P.L."/>
            <person name="Ren Q."/>
            <person name="Paulsen I."/>
            <person name="Zhang H."/>
            <person name="Bastida-Corcuera F.D."/>
            <person name="Simoes-Barbosa A."/>
            <person name="Brown M.T."/>
            <person name="Hayes R.D."/>
            <person name="Mukherjee M."/>
            <person name="Okumura C.Y."/>
            <person name="Schneider R."/>
            <person name="Smith A.J."/>
            <person name="Vanacova S."/>
            <person name="Villalvazo M."/>
            <person name="Haas B.J."/>
            <person name="Pertea M."/>
            <person name="Feldblyum T.V."/>
            <person name="Utterback T.R."/>
            <person name="Shu C.L."/>
            <person name="Osoegawa K."/>
            <person name="de Jong P.J."/>
            <person name="Hrdy I."/>
            <person name="Horvathova L."/>
            <person name="Zubacova Z."/>
            <person name="Dolezal P."/>
            <person name="Malik S.B."/>
            <person name="Logsdon J.M. Jr."/>
            <person name="Henze K."/>
            <person name="Gupta A."/>
            <person name="Wang C.C."/>
            <person name="Dunne R.L."/>
            <person name="Upcroft J.A."/>
            <person name="Upcroft P."/>
            <person name="White O."/>
            <person name="Salzberg S.L."/>
            <person name="Tang P."/>
            <person name="Chiu C.-H."/>
            <person name="Lee Y.-S."/>
            <person name="Embley T.M."/>
            <person name="Coombs G.H."/>
            <person name="Mottram J.C."/>
            <person name="Tachezy J."/>
            <person name="Fraser-Liggett C.M."/>
            <person name="Johnson P.J."/>
        </authorList>
    </citation>
    <scope>NUCLEOTIDE SEQUENCE [LARGE SCALE GENOMIC DNA]</scope>
    <source>
        <strain evidence="1">G3</strain>
    </source>
</reference>
<dbReference type="VEuPathDB" id="TrichDB:TVAG_010690"/>
<name>A2DNZ6_TRIV3</name>
<reference evidence="1" key="1">
    <citation type="submission" date="2006-10" db="EMBL/GenBank/DDBJ databases">
        <authorList>
            <person name="Amadeo P."/>
            <person name="Zhao Q."/>
            <person name="Wortman J."/>
            <person name="Fraser-Liggett C."/>
            <person name="Carlton J."/>
        </authorList>
    </citation>
    <scope>NUCLEOTIDE SEQUENCE</scope>
    <source>
        <strain evidence="1">G3</strain>
    </source>
</reference>
<keyword evidence="2" id="KW-1185">Reference proteome</keyword>
<dbReference type="PANTHER" id="PTHR35609:SF1">
    <property type="entry name" value="MACRO DOMAIN-CONTAINING PROTEIN"/>
    <property type="match status" value="1"/>
</dbReference>
<protein>
    <submittedName>
        <fullName evidence="1">Uncharacterized protein</fullName>
    </submittedName>
</protein>
<accession>A2DNZ6</accession>
<dbReference type="VEuPathDB" id="TrichDB:TVAGG3_0989900"/>
<sequence>MKTNMQQMTHHVYAAAFNFGRKVVESEFTYQIEGYILEAEYKATILQAWDNSVKYPNRKGSNKLYFT</sequence>
<evidence type="ECO:0000313" key="2">
    <source>
        <dbReference type="Proteomes" id="UP000001542"/>
    </source>
</evidence>
<dbReference type="PANTHER" id="PTHR35609">
    <property type="entry name" value="MACRO DOMAIN-CONTAINING PROTEIN"/>
    <property type="match status" value="1"/>
</dbReference>
<dbReference type="KEGG" id="tva:75681655"/>
<dbReference type="InParanoid" id="A2DNZ6"/>
<dbReference type="Proteomes" id="UP000001542">
    <property type="component" value="Unassembled WGS sequence"/>
</dbReference>
<evidence type="ECO:0000313" key="1">
    <source>
        <dbReference type="EMBL" id="EAY17845.1"/>
    </source>
</evidence>
<dbReference type="EMBL" id="DS113225">
    <property type="protein sequence ID" value="EAY17845.1"/>
    <property type="molecule type" value="Genomic_DNA"/>
</dbReference>
<dbReference type="OrthoDB" id="5207264at2759"/>
<dbReference type="RefSeq" id="XP_001329980.1">
    <property type="nucleotide sequence ID" value="XM_001329945.1"/>
</dbReference>
<organism evidence="1 2">
    <name type="scientific">Trichomonas vaginalis (strain ATCC PRA-98 / G3)</name>
    <dbReference type="NCBI Taxonomy" id="412133"/>
    <lineage>
        <taxon>Eukaryota</taxon>
        <taxon>Metamonada</taxon>
        <taxon>Parabasalia</taxon>
        <taxon>Trichomonadida</taxon>
        <taxon>Trichomonadidae</taxon>
        <taxon>Trichomonas</taxon>
    </lineage>
</organism>
<gene>
    <name evidence="1" type="ORF">TVAG_010690</name>
</gene>